<accession>A0A0K0XZI6</accession>
<sequence>MHAWAKSIRVLLFIGALGLISLALARPIFCDRFEAESCLVLPRVTLSATELSTFESGELTIGLEKGALPGGQDVFLVSSDPAILALPASVRMDEGETELTLPISTQADFGSVTLEATAADHQPATLEYAVTPRGLTFLSGSRVEVGHSIEASIELDRPAPQGGTVVSLSSVDASVIELAPSQLTIPAGGSQATVTLTGVGEGSVDVRASAPGYTDGTLSITGIGDILSIGQVTNLVPGQERSLPISLRAPAPAGGLTVQFESADPGVASVDPVVEIPAGSRLPTIQPRVRGHALGDTVISARVAGFATRQRDVEVAAIQVDLGDESLELPTGWAQTRVLTLSTGAPAGGLEIALSSSDGSVLTVPQFVSIPAGQVTATFQVSAINPGTAELTAQGDGIGSTSLTFTVGALPSISLEDKLVGRGLQDYHRVRLTRSPPAPVEVFLTVDDPSVAVLTRDRESVGASSISMEPSTTSSDRSYVIQGLSLGTTLLTASAEGFADAQAIITVTPAGLYLDFGSSLESIVTTVISDPRRLYLEPARLNQDGSWAEDQSIRAGLDLAVPVSSDDSTVGSVTPDPVLIEGGRSLGQTQFTATGVGATMINLDQPAGFQAPTDRPVSGEARVYYPHHVGDVKVGQGLQLGQRLVASTFLFQRPVTLSVSDPTIALISDSGSRPGVAALTLNPDPSQSGTTVFIQGLSTGTTTLTSSTPGFPSVQSTITVLESGFYIRSPFSIYTTTVSPPTGVVVGSRCAAPEFSNCIFQGVRPGLTVEVPVTTTNPAVGELDEAVVVFEGGVSSAAEYVWFQPEQVGVSELHLLQPSGFLEDPGSTTSIDVTVNAPQMSLDDWRVGKDLQTAHFLRLGAIPTRVEDITVHVADPSLALLSKNIETPGSAVIELNSAGNSDLRKFYVQGLQQGVTEIIASGPSYAEVRANLTVTDSGFFISGPEAISATLGAGIRQLAITSASLNEDGTVFGSQRVRSGLEVEVPVTVDNPLVGEITASPITFPASFESTERTGFNPLNLGVTAINIEQPDGFTAPIDKPQSIEARVGTPAVVLGDASTGYRLQDTHRVSLEQLPIEPIDIELSVSDPSVALLSDDPLAPGAASLTLGDVGSDDYQTFSIQGVSEGTTTLTARASGFEDVQALLTVNPSGFIFTTNRPSSISPLSATFPVGVNTVEIDGQIVRLLELNPEQVVSVPISNSDSAVGQITVNPVVFESGDGGIQATGFDPMRVGTTTLGIGEVSGFSEAPFWQTDDIEVQAPQLELADLTVGKNLQAYHQLRPTYAPDQPIDVLIAVANPAIARVAAEGDQSGAATVVLSDVQGFGSRSFVVQGLSQGTTTITASADGHEPVQATLTVVGSGFYIERPSSIETTHFSEPTQIRIRAGMVAPHGAVTQVQELRAGLTAQVPVAIADASVGYLTTNLVTFQGGAGSSRTLDFVPSSIGATTVTMAQPGGFLAPNNRRQSIDVLVQAAPIEIANLAVGESLQERHRVRLGLQPSTPVDISLVVDDPSIARLAPDANSAGSGAITLPSVSSTNWRNFHVQGHGEGSTTIRVLAAGYFEAEAIVTVTESGFYIDWPFAISTTTVSNPNSLVIASARLSEDGRFAEDQELRAGLTLGVPVRTDDSAVGFITTSPVQFEGGMDGASTHFAPAGLGATVIRLDQPHGFTAPSNRNTSIEAEVRAPEITFNSTIEVGRNLQSEYGFKLSIEPPEAVDVTLSVQDFGIAMLSRDRASFASPSLVIDDVSDTWTRSFWVHGFTEGETVLMISAPGYETVQAAISVSDSGFYIASPASISTTTFSSPSTIIVTSARLDEDGSPASSQPLRSGMTVEVPVVSLDSTVGSVDQSPVVFQGGAASSQLTYFVPAGVGATTISMSQPVGFSLPVGGQQTLSAAVRDPVIQLPEIVVGRHLQDYFGFSLEEPPPEVTDLQLSVADPTIALLSDGFFTVGSGTLIVEDVGGWSSNRYYVQGVEAGSTTITAAADGYVTAVGNLTVTESGFYIDWPSSITTSTISAPSNLRVHLAERRADGGWGRGRALRPGVSAEVEISTEDPLVGQLSVSPLVFDSGQENGAGTAFIPGMAGSTVISLLQPAGFTSPNGLNETIDATVQIPRIELSDISIGDTEQGYFLVRLAADPPGVVDLTLTVANPSVALLSRSQSDIGSSGIVIPNVFSTGPRGFYVHGLSPGTTTITASAPGYEPTQVSLTVTAAGL</sequence>
<gene>
    <name evidence="1" type="ORF">WM2015_2678</name>
</gene>
<dbReference type="PATRIC" id="fig|1579979.3.peg.2735"/>
<keyword evidence="2" id="KW-1185">Reference proteome</keyword>
<dbReference type="STRING" id="1579979.WM2015_2678"/>
<organism evidence="1 2">
    <name type="scientific">Wenzhouxiangella marina</name>
    <dbReference type="NCBI Taxonomy" id="1579979"/>
    <lineage>
        <taxon>Bacteria</taxon>
        <taxon>Pseudomonadati</taxon>
        <taxon>Pseudomonadota</taxon>
        <taxon>Gammaproteobacteria</taxon>
        <taxon>Chromatiales</taxon>
        <taxon>Wenzhouxiangellaceae</taxon>
        <taxon>Wenzhouxiangella</taxon>
    </lineage>
</organism>
<dbReference type="EMBL" id="CP012154">
    <property type="protein sequence ID" value="AKS43036.1"/>
    <property type="molecule type" value="Genomic_DNA"/>
</dbReference>
<dbReference type="KEGG" id="wma:WM2015_2678"/>
<proteinExistence type="predicted"/>
<protein>
    <submittedName>
        <fullName evidence="1">Uncharacterized protein</fullName>
    </submittedName>
</protein>
<dbReference type="Proteomes" id="UP000066624">
    <property type="component" value="Chromosome"/>
</dbReference>
<reference evidence="1 2" key="1">
    <citation type="submission" date="2015-07" db="EMBL/GenBank/DDBJ databases">
        <authorList>
            <person name="Noorani M."/>
        </authorList>
    </citation>
    <scope>NUCLEOTIDE SEQUENCE [LARGE SCALE GENOMIC DNA]</scope>
    <source>
        <strain evidence="1 2">KCTC 42284</strain>
    </source>
</reference>
<dbReference type="Gene3D" id="2.60.40.1120">
    <property type="entry name" value="Carboxypeptidase-like, regulatory domain"/>
    <property type="match status" value="1"/>
</dbReference>
<evidence type="ECO:0000313" key="2">
    <source>
        <dbReference type="Proteomes" id="UP000066624"/>
    </source>
</evidence>
<evidence type="ECO:0000313" key="1">
    <source>
        <dbReference type="EMBL" id="AKS43036.1"/>
    </source>
</evidence>
<name>A0A0K0XZI6_9GAMM</name>